<evidence type="ECO:0000313" key="2">
    <source>
        <dbReference type="EMBL" id="SMP25680.1"/>
    </source>
</evidence>
<sequence length="80" mass="8763">MTGIGGFAILKKIHIEGSYITLGQLLKMLDMIDSGGQAKHFLMDVEVKVNGEVETRRGRKLYPQDIVAVDGFGSVQVVQD</sequence>
<dbReference type="Pfam" id="PF13275">
    <property type="entry name" value="S4_2"/>
    <property type="match status" value="1"/>
</dbReference>
<protein>
    <submittedName>
        <fullName evidence="2">S4 domain protein YaaA</fullName>
    </submittedName>
</protein>
<evidence type="ECO:0000313" key="3">
    <source>
        <dbReference type="Proteomes" id="UP001157946"/>
    </source>
</evidence>
<proteinExistence type="predicted"/>
<dbReference type="PROSITE" id="PS50889">
    <property type="entry name" value="S4"/>
    <property type="match status" value="1"/>
</dbReference>
<comment type="caution">
    <text evidence="2">The sequence shown here is derived from an EMBL/GenBank/DDBJ whole genome shotgun (WGS) entry which is preliminary data.</text>
</comment>
<dbReference type="AlphaFoldDB" id="A0AA46AG83"/>
<dbReference type="InterPro" id="IPR014330">
    <property type="entry name" value="RNA-bd_S4-rel_YaaA"/>
</dbReference>
<keyword evidence="3" id="KW-1185">Reference proteome</keyword>
<dbReference type="SUPFAM" id="SSF55174">
    <property type="entry name" value="Alpha-L RNA-binding motif"/>
    <property type="match status" value="1"/>
</dbReference>
<dbReference type="NCBIfam" id="TIGR02988">
    <property type="entry name" value="YaaA_near_RecF"/>
    <property type="match status" value="1"/>
</dbReference>
<dbReference type="InterPro" id="IPR036986">
    <property type="entry name" value="S4_RNA-bd_sf"/>
</dbReference>
<name>A0AA46AG83_9BACL</name>
<evidence type="ECO:0000256" key="1">
    <source>
        <dbReference type="PROSITE-ProRule" id="PRU00182"/>
    </source>
</evidence>
<dbReference type="GO" id="GO:0003723">
    <property type="term" value="F:RNA binding"/>
    <property type="evidence" value="ECO:0007669"/>
    <property type="project" value="UniProtKB-KW"/>
</dbReference>
<dbReference type="Proteomes" id="UP001157946">
    <property type="component" value="Unassembled WGS sequence"/>
</dbReference>
<keyword evidence="1" id="KW-0694">RNA-binding</keyword>
<dbReference type="CDD" id="cd00165">
    <property type="entry name" value="S4"/>
    <property type="match status" value="1"/>
</dbReference>
<dbReference type="Gene3D" id="3.10.290.10">
    <property type="entry name" value="RNA-binding S4 domain"/>
    <property type="match status" value="1"/>
</dbReference>
<organism evidence="2 3">
    <name type="scientific">Laceyella tengchongensis</name>
    <dbReference type="NCBI Taxonomy" id="574699"/>
    <lineage>
        <taxon>Bacteria</taxon>
        <taxon>Bacillati</taxon>
        <taxon>Bacillota</taxon>
        <taxon>Bacilli</taxon>
        <taxon>Bacillales</taxon>
        <taxon>Thermoactinomycetaceae</taxon>
        <taxon>Laceyella</taxon>
    </lineage>
</organism>
<gene>
    <name evidence="2" type="ORF">SAMN06265361_10547</name>
</gene>
<dbReference type="EMBL" id="FXTU01000005">
    <property type="protein sequence ID" value="SMP25680.1"/>
    <property type="molecule type" value="Genomic_DNA"/>
</dbReference>
<reference evidence="2" key="1">
    <citation type="submission" date="2017-05" db="EMBL/GenBank/DDBJ databases">
        <authorList>
            <person name="Varghese N."/>
            <person name="Submissions S."/>
        </authorList>
    </citation>
    <scope>NUCLEOTIDE SEQUENCE</scope>
    <source>
        <strain evidence="2">DSM 45262</strain>
    </source>
</reference>
<accession>A0AA46AG83</accession>